<proteinExistence type="inferred from homology"/>
<keyword evidence="11 12" id="KW-0449">Lipoprotein</keyword>
<reference evidence="14 15" key="1">
    <citation type="submission" date="2016-10" db="EMBL/GenBank/DDBJ databases">
        <authorList>
            <person name="de Groot N.N."/>
        </authorList>
    </citation>
    <scope>NUCLEOTIDE SEQUENCE [LARGE SCALE GENOMIC DNA]</scope>
    <source>
        <strain evidence="15">P4B,CCM 7963,CECT 7998,DSM 25260,IBRC-M 10614,KCTC 13821</strain>
    </source>
</reference>
<comment type="subcellular location">
    <subcellularLocation>
        <location evidence="1 12">Cell membrane</location>
        <topology evidence="1 12">Multi-pass membrane protein</topology>
    </subcellularLocation>
</comment>
<evidence type="ECO:0000256" key="5">
    <source>
        <dbReference type="ARBA" id="ARBA00022729"/>
    </source>
</evidence>
<evidence type="ECO:0000259" key="13">
    <source>
        <dbReference type="Pfam" id="PF02096"/>
    </source>
</evidence>
<name>A0A1G8N4Q6_9BACI</name>
<keyword evidence="9" id="KW-0564">Palmitate</keyword>
<dbReference type="InterPro" id="IPR001708">
    <property type="entry name" value="YidC/ALB3/OXA1/COX18"/>
</dbReference>
<evidence type="ECO:0000256" key="8">
    <source>
        <dbReference type="ARBA" id="ARBA00023136"/>
    </source>
</evidence>
<dbReference type="InterPro" id="IPR047196">
    <property type="entry name" value="YidC_ALB_C"/>
</dbReference>
<dbReference type="STRING" id="930129.SAMN05216352_11184"/>
<comment type="function">
    <text evidence="12">Required for the insertion and/or proper folding and/or complex formation of integral membrane proteins into the membrane. Involved in integration of membrane proteins that insert both dependently and independently of the Sec translocase complex, as well as at least some lipoproteins.</text>
</comment>
<keyword evidence="15" id="KW-1185">Reference proteome</keyword>
<dbReference type="InterPro" id="IPR028055">
    <property type="entry name" value="YidC/Oxa/ALB_C"/>
</dbReference>
<protein>
    <recommendedName>
        <fullName evidence="12">Membrane protein insertase YidC</fullName>
    </recommendedName>
    <alternativeName>
        <fullName evidence="12">Foldase YidC</fullName>
    </alternativeName>
    <alternativeName>
        <fullName evidence="12">Membrane integrase YidC</fullName>
    </alternativeName>
    <alternativeName>
        <fullName evidence="12">Membrane protein YidC</fullName>
    </alternativeName>
</protein>
<evidence type="ECO:0000313" key="15">
    <source>
        <dbReference type="Proteomes" id="UP000199017"/>
    </source>
</evidence>
<dbReference type="NCBIfam" id="TIGR03592">
    <property type="entry name" value="yidC_oxa1_cterm"/>
    <property type="match status" value="1"/>
</dbReference>
<dbReference type="PANTHER" id="PTHR12428:SF65">
    <property type="entry name" value="CYTOCHROME C OXIDASE ASSEMBLY PROTEIN COX18, MITOCHONDRIAL"/>
    <property type="match status" value="1"/>
</dbReference>
<keyword evidence="5 12" id="KW-0732">Signal</keyword>
<evidence type="ECO:0000256" key="7">
    <source>
        <dbReference type="ARBA" id="ARBA00022989"/>
    </source>
</evidence>
<dbReference type="HAMAP" id="MF_01811">
    <property type="entry name" value="YidC_type2"/>
    <property type="match status" value="1"/>
</dbReference>
<gene>
    <name evidence="12" type="primary">yidC</name>
    <name evidence="14" type="ORF">SAMN05216352_11184</name>
</gene>
<feature type="transmembrane region" description="Helical" evidence="12">
    <location>
        <begin position="46"/>
        <end position="74"/>
    </location>
</feature>
<keyword evidence="7 12" id="KW-1133">Transmembrane helix</keyword>
<keyword evidence="4 12" id="KW-0812">Transmembrane</keyword>
<dbReference type="CDD" id="cd20070">
    <property type="entry name" value="5TM_YidC_Alb3"/>
    <property type="match status" value="1"/>
</dbReference>
<dbReference type="PANTHER" id="PTHR12428">
    <property type="entry name" value="OXA1"/>
    <property type="match status" value="1"/>
</dbReference>
<comment type="similarity">
    <text evidence="12">Belongs to the OXA1/ALB3/YidC family. Type 2 subfamily.</text>
</comment>
<evidence type="ECO:0000256" key="9">
    <source>
        <dbReference type="ARBA" id="ARBA00023139"/>
    </source>
</evidence>
<sequence>MDKKWKLFLAALAAVILISGCGIEQAPITSESEGIWNHYFVYPLSWVLTFFADLFLGSYGSAIVMVTIIIRLLLLPLFLKQQKSTLAIKQLQPEMEALKNKFDLKKQEQMQQYQQEIMSLYKENGVNPMAGCLPIFIQMPILMAFYFAIVRTEEIANHSFLWMNLGEPDPWYITPLAAGIVMFLQTKMSITDTSSAQMKPLLYIMPVMMVIAGIALPSALSLYWFAGGIFMVFQSLLFAHQRKQMKEQESTQI</sequence>
<feature type="transmembrane region" description="Helical" evidence="12">
    <location>
        <begin position="222"/>
        <end position="239"/>
    </location>
</feature>
<feature type="domain" description="Membrane insertase YidC/Oxa/ALB C-terminal" evidence="13">
    <location>
        <begin position="59"/>
        <end position="238"/>
    </location>
</feature>
<dbReference type="PRINTS" id="PR00701">
    <property type="entry name" value="60KDINNERMP"/>
</dbReference>
<dbReference type="InterPro" id="IPR023060">
    <property type="entry name" value="YidC/YidC1/YidC2_Firmicutes"/>
</dbReference>
<evidence type="ECO:0000256" key="10">
    <source>
        <dbReference type="ARBA" id="ARBA00023186"/>
    </source>
</evidence>
<evidence type="ECO:0000256" key="1">
    <source>
        <dbReference type="ARBA" id="ARBA00004651"/>
    </source>
</evidence>
<dbReference type="RefSeq" id="WP_245917731.1">
    <property type="nucleotide sequence ID" value="NZ_FNDU01000011.1"/>
</dbReference>
<dbReference type="GO" id="GO:0015031">
    <property type="term" value="P:protein transport"/>
    <property type="evidence" value="ECO:0007669"/>
    <property type="project" value="UniProtKB-KW"/>
</dbReference>
<feature type="transmembrane region" description="Helical" evidence="12">
    <location>
        <begin position="128"/>
        <end position="150"/>
    </location>
</feature>
<dbReference type="PROSITE" id="PS51257">
    <property type="entry name" value="PROKAR_LIPOPROTEIN"/>
    <property type="match status" value="1"/>
</dbReference>
<dbReference type="AlphaFoldDB" id="A0A1G8N4Q6"/>
<feature type="transmembrane region" description="Helical" evidence="12">
    <location>
        <begin position="170"/>
        <end position="188"/>
    </location>
</feature>
<keyword evidence="8 12" id="KW-0472">Membrane</keyword>
<keyword evidence="2 12" id="KW-0813">Transport</keyword>
<evidence type="ECO:0000256" key="3">
    <source>
        <dbReference type="ARBA" id="ARBA00022475"/>
    </source>
</evidence>
<accession>A0A1G8N4Q6</accession>
<dbReference type="GO" id="GO:0032977">
    <property type="term" value="F:membrane insertase activity"/>
    <property type="evidence" value="ECO:0007669"/>
    <property type="project" value="InterPro"/>
</dbReference>
<dbReference type="Proteomes" id="UP000199017">
    <property type="component" value="Unassembled WGS sequence"/>
</dbReference>
<evidence type="ECO:0000256" key="4">
    <source>
        <dbReference type="ARBA" id="ARBA00022692"/>
    </source>
</evidence>
<feature type="transmembrane region" description="Helical" evidence="12">
    <location>
        <begin position="200"/>
        <end position="216"/>
    </location>
</feature>
<dbReference type="EMBL" id="FNDU01000011">
    <property type="protein sequence ID" value="SDI74540.1"/>
    <property type="molecule type" value="Genomic_DNA"/>
</dbReference>
<evidence type="ECO:0000256" key="6">
    <source>
        <dbReference type="ARBA" id="ARBA00022927"/>
    </source>
</evidence>
<keyword evidence="10 12" id="KW-0143">Chaperone</keyword>
<organism evidence="14 15">
    <name type="scientific">Alteribacillus bidgolensis</name>
    <dbReference type="NCBI Taxonomy" id="930129"/>
    <lineage>
        <taxon>Bacteria</taxon>
        <taxon>Bacillati</taxon>
        <taxon>Bacillota</taxon>
        <taxon>Bacilli</taxon>
        <taxon>Bacillales</taxon>
        <taxon>Bacillaceae</taxon>
        <taxon>Alteribacillus</taxon>
    </lineage>
</organism>
<dbReference type="GO" id="GO:0005886">
    <property type="term" value="C:plasma membrane"/>
    <property type="evidence" value="ECO:0007669"/>
    <property type="project" value="UniProtKB-SubCell"/>
</dbReference>
<evidence type="ECO:0000313" key="14">
    <source>
        <dbReference type="EMBL" id="SDI74540.1"/>
    </source>
</evidence>
<evidence type="ECO:0000256" key="11">
    <source>
        <dbReference type="ARBA" id="ARBA00023288"/>
    </source>
</evidence>
<keyword evidence="6 12" id="KW-0653">Protein transport</keyword>
<dbReference type="GO" id="GO:0051205">
    <property type="term" value="P:protein insertion into membrane"/>
    <property type="evidence" value="ECO:0007669"/>
    <property type="project" value="TreeGrafter"/>
</dbReference>
<evidence type="ECO:0000256" key="2">
    <source>
        <dbReference type="ARBA" id="ARBA00022448"/>
    </source>
</evidence>
<evidence type="ECO:0000256" key="12">
    <source>
        <dbReference type="HAMAP-Rule" id="MF_01811"/>
    </source>
</evidence>
<keyword evidence="3 12" id="KW-1003">Cell membrane</keyword>
<dbReference type="Pfam" id="PF02096">
    <property type="entry name" value="60KD_IMP"/>
    <property type="match status" value="1"/>
</dbReference>